<dbReference type="EMBL" id="BLKC01000053">
    <property type="protein sequence ID" value="GFF43319.1"/>
    <property type="molecule type" value="Genomic_DNA"/>
</dbReference>
<feature type="region of interest" description="Disordered" evidence="1">
    <location>
        <begin position="1"/>
        <end position="30"/>
    </location>
</feature>
<comment type="caution">
    <text evidence="2">The sequence shown here is derived from an EMBL/GenBank/DDBJ whole genome shotgun (WGS) entry which is preliminary data.</text>
</comment>
<accession>A0A8H3P2B8</accession>
<name>A0A8H3P2B8_9EURO</name>
<evidence type="ECO:0000256" key="1">
    <source>
        <dbReference type="SAM" id="MobiDB-lite"/>
    </source>
</evidence>
<organism evidence="2 3">
    <name type="scientific">Aspergillus udagawae</name>
    <dbReference type="NCBI Taxonomy" id="91492"/>
    <lineage>
        <taxon>Eukaryota</taxon>
        <taxon>Fungi</taxon>
        <taxon>Dikarya</taxon>
        <taxon>Ascomycota</taxon>
        <taxon>Pezizomycotina</taxon>
        <taxon>Eurotiomycetes</taxon>
        <taxon>Eurotiomycetidae</taxon>
        <taxon>Eurotiales</taxon>
        <taxon>Aspergillaceae</taxon>
        <taxon>Aspergillus</taxon>
        <taxon>Aspergillus subgen. Fumigati</taxon>
    </lineage>
</organism>
<evidence type="ECO:0000313" key="3">
    <source>
        <dbReference type="Proteomes" id="UP000465221"/>
    </source>
</evidence>
<proteinExistence type="predicted"/>
<dbReference type="Proteomes" id="UP000465221">
    <property type="component" value="Unassembled WGS sequence"/>
</dbReference>
<feature type="region of interest" description="Disordered" evidence="1">
    <location>
        <begin position="75"/>
        <end position="96"/>
    </location>
</feature>
<evidence type="ECO:0000313" key="2">
    <source>
        <dbReference type="EMBL" id="GFF43319.1"/>
    </source>
</evidence>
<sequence length="130" mass="13981">MVTYPEVDTEIGDGTCPNSNDGDENQDEVGTTHPILDGCLRTSGCLFQPRFLAEIVVVHDTPICKSSKAGRTHAEAVNASEEAPVSVPPCNDSEKSEAKLVPELNVDYSDIGDENKQFQIPLALVTIPAR</sequence>
<gene>
    <name evidence="2" type="ORF">IFM46972_07165</name>
</gene>
<reference evidence="2 3" key="1">
    <citation type="submission" date="2020-01" db="EMBL/GenBank/DDBJ databases">
        <title>Draft genome sequence of Aspergillus udagawae IFM 46972.</title>
        <authorList>
            <person name="Takahashi H."/>
            <person name="Yaguchi T."/>
        </authorList>
    </citation>
    <scope>NUCLEOTIDE SEQUENCE [LARGE SCALE GENOMIC DNA]</scope>
    <source>
        <strain evidence="2 3">IFM 46972</strain>
    </source>
</reference>
<protein>
    <submittedName>
        <fullName evidence="2">Uncharacterized protein</fullName>
    </submittedName>
</protein>
<dbReference type="AlphaFoldDB" id="A0A8H3P2B8"/>